<organism evidence="1 2">
    <name type="scientific">Prochlorococcus marinus (strain MIT 9313)</name>
    <dbReference type="NCBI Taxonomy" id="74547"/>
    <lineage>
        <taxon>Bacteria</taxon>
        <taxon>Bacillati</taxon>
        <taxon>Cyanobacteriota</taxon>
        <taxon>Cyanophyceae</taxon>
        <taxon>Synechococcales</taxon>
        <taxon>Prochlorococcaceae</taxon>
        <taxon>Prochlorococcus</taxon>
    </lineage>
</organism>
<dbReference type="HOGENOM" id="CLU_2371750_0_0_3"/>
<proteinExistence type="predicted"/>
<dbReference type="OrthoDB" id="9997823at2"/>
<evidence type="ECO:0000313" key="1">
    <source>
        <dbReference type="EMBL" id="CAE21094.1"/>
    </source>
</evidence>
<keyword evidence="2" id="KW-1185">Reference proteome</keyword>
<dbReference type="EMBL" id="BX548175">
    <property type="protein sequence ID" value="CAE21094.1"/>
    <property type="molecule type" value="Genomic_DNA"/>
</dbReference>
<reference evidence="1 2" key="1">
    <citation type="journal article" date="2003" name="Nature">
        <title>Genome divergence in two Prochlorococcus ecotypes reflects oceanic niche differentiation.</title>
        <authorList>
            <person name="Rocap G."/>
            <person name="Larimer F.W."/>
            <person name="Lamerdin J.E."/>
            <person name="Malfatti S."/>
            <person name="Chain P."/>
            <person name="Ahlgren N.A."/>
            <person name="Arellano A."/>
            <person name="Coleman M."/>
            <person name="Hauser L."/>
            <person name="Hess W.R."/>
            <person name="Johnson Z.I."/>
            <person name="Land M.L."/>
            <person name="Lindell D."/>
            <person name="Post A.F."/>
            <person name="Regala W."/>
            <person name="Shah M."/>
            <person name="Shaw S.L."/>
            <person name="Steglich C."/>
            <person name="Sullivan M.B."/>
            <person name="Ting C.S."/>
            <person name="Tolonen A."/>
            <person name="Webb E.A."/>
            <person name="Zinser E.R."/>
            <person name="Chisholm S.W."/>
        </authorList>
    </citation>
    <scope>NUCLEOTIDE SEQUENCE [LARGE SCALE GENOMIC DNA]</scope>
    <source>
        <strain evidence="2">MIT 9313</strain>
    </source>
</reference>
<evidence type="ECO:0000313" key="2">
    <source>
        <dbReference type="Proteomes" id="UP000001423"/>
    </source>
</evidence>
<accession>Q7V740</accession>
<dbReference type="KEGG" id="pmt:PMT_0919"/>
<dbReference type="Proteomes" id="UP000001423">
    <property type="component" value="Chromosome"/>
</dbReference>
<dbReference type="AlphaFoldDB" id="Q7V740"/>
<protein>
    <submittedName>
        <fullName evidence="1">Uncharacterized protein</fullName>
    </submittedName>
</protein>
<gene>
    <name evidence="1" type="ordered locus">PMT_0919</name>
</gene>
<sequence length="95" mass="11090">MVRWRWRWPRIGVAQKAVLSPSSLEAKNLPRPARHNNKSRRTFRWNGVTFQVSPEFWEECLAADAKPLELMRYSPEVEAELDRMAAKAKGSNKDH</sequence>
<name>Q7V740_PROMM</name>